<feature type="transmembrane region" description="Helical" evidence="6">
    <location>
        <begin position="44"/>
        <end position="62"/>
    </location>
</feature>
<dbReference type="AlphaFoldDB" id="A0A2W2GJH7"/>
<gene>
    <name evidence="9" type="ORF">C1I98_25270</name>
</gene>
<dbReference type="Pfam" id="PF07690">
    <property type="entry name" value="MFS_1"/>
    <property type="match status" value="1"/>
</dbReference>
<evidence type="ECO:0000256" key="3">
    <source>
        <dbReference type="ARBA" id="ARBA00022989"/>
    </source>
</evidence>
<feature type="region of interest" description="Disordered" evidence="5">
    <location>
        <begin position="240"/>
        <end position="315"/>
    </location>
</feature>
<evidence type="ECO:0000256" key="4">
    <source>
        <dbReference type="ARBA" id="ARBA00023136"/>
    </source>
</evidence>
<feature type="transmembrane region" description="Helical" evidence="6">
    <location>
        <begin position="194"/>
        <end position="212"/>
    </location>
</feature>
<keyword evidence="3 6" id="KW-1133">Transmembrane helix</keyword>
<keyword evidence="7" id="KW-0732">Signal</keyword>
<sequence>MRNNPILVLAAVLLSSVSLPITLTGASVALVEIASDLQADLAPVQWVVTGYNATFASFMPASGSLADLIGRRRIYTSGLIIFVVSGLLSTVATDIVLLDVVRALAGVGGAAAAASGSALLAASFQGPARARVFGLFGTALGIGLAFGPTIAGVLVNAFGWRAVFGVPSVACLLVLAVVRLLPESRDPRSRRVDWAGTVSFTAGLLLLIFGFVEGPALGWASPAVLGTFVAFRPPGRAWSSGTSTVAHSSRAAAGDSAAGGRPEHPPQAGPVRCPAAAGAGANAPSRQVAANVRAHPGRMSPSPPRVVEPCRDRQR</sequence>
<evidence type="ECO:0000256" key="6">
    <source>
        <dbReference type="SAM" id="Phobius"/>
    </source>
</evidence>
<dbReference type="PANTHER" id="PTHR42718:SF49">
    <property type="entry name" value="EXPORT PROTEIN"/>
    <property type="match status" value="1"/>
</dbReference>
<feature type="transmembrane region" description="Helical" evidence="6">
    <location>
        <begin position="74"/>
        <end position="97"/>
    </location>
</feature>
<dbReference type="InterPro" id="IPR036259">
    <property type="entry name" value="MFS_trans_sf"/>
</dbReference>
<dbReference type="Gene3D" id="1.20.1720.10">
    <property type="entry name" value="Multidrug resistance protein D"/>
    <property type="match status" value="1"/>
</dbReference>
<comment type="caution">
    <text evidence="9">The sequence shown here is derived from an EMBL/GenBank/DDBJ whole genome shotgun (WGS) entry which is preliminary data.</text>
</comment>
<dbReference type="RefSeq" id="WP_111169927.1">
    <property type="nucleotide sequence ID" value="NZ_POUA01000231.1"/>
</dbReference>
<comment type="subcellular location">
    <subcellularLocation>
        <location evidence="1">Cell membrane</location>
        <topology evidence="1">Multi-pass membrane protein</topology>
    </subcellularLocation>
</comment>
<evidence type="ECO:0000313" key="9">
    <source>
        <dbReference type="EMBL" id="PZG37500.1"/>
    </source>
</evidence>
<dbReference type="PROSITE" id="PS50850">
    <property type="entry name" value="MFS"/>
    <property type="match status" value="1"/>
</dbReference>
<keyword evidence="2 6" id="KW-0812">Transmembrane</keyword>
<feature type="domain" description="Major facilitator superfamily (MFS) profile" evidence="8">
    <location>
        <begin position="4"/>
        <end position="315"/>
    </location>
</feature>
<dbReference type="InterPro" id="IPR020846">
    <property type="entry name" value="MFS_dom"/>
</dbReference>
<evidence type="ECO:0000259" key="8">
    <source>
        <dbReference type="PROSITE" id="PS50850"/>
    </source>
</evidence>
<reference evidence="9 10" key="1">
    <citation type="submission" date="2018-01" db="EMBL/GenBank/DDBJ databases">
        <title>Draft genome sequence of Sphaerisporangium sp. 7K107.</title>
        <authorList>
            <person name="Sahin N."/>
            <person name="Saygin H."/>
            <person name="Ay H."/>
        </authorList>
    </citation>
    <scope>NUCLEOTIDE SEQUENCE [LARGE SCALE GENOMIC DNA]</scope>
    <source>
        <strain evidence="9 10">7K107</strain>
    </source>
</reference>
<dbReference type="GO" id="GO:0005886">
    <property type="term" value="C:plasma membrane"/>
    <property type="evidence" value="ECO:0007669"/>
    <property type="project" value="UniProtKB-SubCell"/>
</dbReference>
<dbReference type="InterPro" id="IPR011701">
    <property type="entry name" value="MFS"/>
</dbReference>
<name>A0A2W2GJH7_9ACTN</name>
<accession>A0A2W2GJH7</accession>
<evidence type="ECO:0000256" key="1">
    <source>
        <dbReference type="ARBA" id="ARBA00004651"/>
    </source>
</evidence>
<dbReference type="PRINTS" id="PR01036">
    <property type="entry name" value="TCRTETB"/>
</dbReference>
<feature type="compositionally biased region" description="Low complexity" evidence="5">
    <location>
        <begin position="269"/>
        <end position="284"/>
    </location>
</feature>
<feature type="chain" id="PRO_5038501127" description="Major facilitator superfamily (MFS) profile domain-containing protein" evidence="7">
    <location>
        <begin position="30"/>
        <end position="315"/>
    </location>
</feature>
<feature type="compositionally biased region" description="Low complexity" evidence="5">
    <location>
        <begin position="246"/>
        <end position="260"/>
    </location>
</feature>
<feature type="transmembrane region" description="Helical" evidence="6">
    <location>
        <begin position="103"/>
        <end position="121"/>
    </location>
</feature>
<dbReference type="SUPFAM" id="SSF103473">
    <property type="entry name" value="MFS general substrate transporter"/>
    <property type="match status" value="1"/>
</dbReference>
<organism evidence="9 10">
    <name type="scientific">Spongiactinospora gelatinilytica</name>
    <dbReference type="NCBI Taxonomy" id="2666298"/>
    <lineage>
        <taxon>Bacteria</taxon>
        <taxon>Bacillati</taxon>
        <taxon>Actinomycetota</taxon>
        <taxon>Actinomycetes</taxon>
        <taxon>Streptosporangiales</taxon>
        <taxon>Streptosporangiaceae</taxon>
        <taxon>Spongiactinospora</taxon>
    </lineage>
</organism>
<feature type="transmembrane region" description="Helical" evidence="6">
    <location>
        <begin position="133"/>
        <end position="154"/>
    </location>
</feature>
<dbReference type="EMBL" id="POUA01000231">
    <property type="protein sequence ID" value="PZG37500.1"/>
    <property type="molecule type" value="Genomic_DNA"/>
</dbReference>
<proteinExistence type="predicted"/>
<keyword evidence="4 6" id="KW-0472">Membrane</keyword>
<feature type="signal peptide" evidence="7">
    <location>
        <begin position="1"/>
        <end position="29"/>
    </location>
</feature>
<dbReference type="GO" id="GO:0022857">
    <property type="term" value="F:transmembrane transporter activity"/>
    <property type="evidence" value="ECO:0007669"/>
    <property type="project" value="InterPro"/>
</dbReference>
<evidence type="ECO:0000313" key="10">
    <source>
        <dbReference type="Proteomes" id="UP000248544"/>
    </source>
</evidence>
<dbReference type="PANTHER" id="PTHR42718">
    <property type="entry name" value="MAJOR FACILITATOR SUPERFAMILY MULTIDRUG TRANSPORTER MFSC"/>
    <property type="match status" value="1"/>
</dbReference>
<protein>
    <recommendedName>
        <fullName evidence="8">Major facilitator superfamily (MFS) profile domain-containing protein</fullName>
    </recommendedName>
</protein>
<dbReference type="Proteomes" id="UP000248544">
    <property type="component" value="Unassembled WGS sequence"/>
</dbReference>
<evidence type="ECO:0000256" key="7">
    <source>
        <dbReference type="SAM" id="SignalP"/>
    </source>
</evidence>
<evidence type="ECO:0000256" key="2">
    <source>
        <dbReference type="ARBA" id="ARBA00022692"/>
    </source>
</evidence>
<feature type="transmembrane region" description="Helical" evidence="6">
    <location>
        <begin position="160"/>
        <end position="182"/>
    </location>
</feature>
<keyword evidence="10" id="KW-1185">Reference proteome</keyword>
<evidence type="ECO:0000256" key="5">
    <source>
        <dbReference type="SAM" id="MobiDB-lite"/>
    </source>
</evidence>